<evidence type="ECO:0000256" key="1">
    <source>
        <dbReference type="SAM" id="MobiDB-lite"/>
    </source>
</evidence>
<organism evidence="2 3">
    <name type="scientific">Podospora appendiculata</name>
    <dbReference type="NCBI Taxonomy" id="314037"/>
    <lineage>
        <taxon>Eukaryota</taxon>
        <taxon>Fungi</taxon>
        <taxon>Dikarya</taxon>
        <taxon>Ascomycota</taxon>
        <taxon>Pezizomycotina</taxon>
        <taxon>Sordariomycetes</taxon>
        <taxon>Sordariomycetidae</taxon>
        <taxon>Sordariales</taxon>
        <taxon>Podosporaceae</taxon>
        <taxon>Podospora</taxon>
    </lineage>
</organism>
<comment type="caution">
    <text evidence="2">The sequence shown here is derived from an EMBL/GenBank/DDBJ whole genome shotgun (WGS) entry which is preliminary data.</text>
</comment>
<reference evidence="2" key="1">
    <citation type="journal article" date="2023" name="Mol. Phylogenet. Evol.">
        <title>Genome-scale phylogeny and comparative genomics of the fungal order Sordariales.</title>
        <authorList>
            <person name="Hensen N."/>
            <person name="Bonometti L."/>
            <person name="Westerberg I."/>
            <person name="Brannstrom I.O."/>
            <person name="Guillou S."/>
            <person name="Cros-Aarteil S."/>
            <person name="Calhoun S."/>
            <person name="Haridas S."/>
            <person name="Kuo A."/>
            <person name="Mondo S."/>
            <person name="Pangilinan J."/>
            <person name="Riley R."/>
            <person name="LaButti K."/>
            <person name="Andreopoulos B."/>
            <person name="Lipzen A."/>
            <person name="Chen C."/>
            <person name="Yan M."/>
            <person name="Daum C."/>
            <person name="Ng V."/>
            <person name="Clum A."/>
            <person name="Steindorff A."/>
            <person name="Ohm R.A."/>
            <person name="Martin F."/>
            <person name="Silar P."/>
            <person name="Natvig D.O."/>
            <person name="Lalanne C."/>
            <person name="Gautier V."/>
            <person name="Ament-Velasquez S.L."/>
            <person name="Kruys A."/>
            <person name="Hutchinson M.I."/>
            <person name="Powell A.J."/>
            <person name="Barry K."/>
            <person name="Miller A.N."/>
            <person name="Grigoriev I.V."/>
            <person name="Debuchy R."/>
            <person name="Gladieux P."/>
            <person name="Hiltunen Thoren M."/>
            <person name="Johannesson H."/>
        </authorList>
    </citation>
    <scope>NUCLEOTIDE SEQUENCE</scope>
    <source>
        <strain evidence="2">CBS 314.62</strain>
    </source>
</reference>
<gene>
    <name evidence="2" type="ORF">B0T22DRAFT_66280</name>
</gene>
<reference evidence="2" key="2">
    <citation type="submission" date="2023-06" db="EMBL/GenBank/DDBJ databases">
        <authorList>
            <consortium name="Lawrence Berkeley National Laboratory"/>
            <person name="Haridas S."/>
            <person name="Hensen N."/>
            <person name="Bonometti L."/>
            <person name="Westerberg I."/>
            <person name="Brannstrom I.O."/>
            <person name="Guillou S."/>
            <person name="Cros-Aarteil S."/>
            <person name="Calhoun S."/>
            <person name="Kuo A."/>
            <person name="Mondo S."/>
            <person name="Pangilinan J."/>
            <person name="Riley R."/>
            <person name="Labutti K."/>
            <person name="Andreopoulos B."/>
            <person name="Lipzen A."/>
            <person name="Chen C."/>
            <person name="Yanf M."/>
            <person name="Daum C."/>
            <person name="Ng V."/>
            <person name="Clum A."/>
            <person name="Steindorff A."/>
            <person name="Ohm R."/>
            <person name="Martin F."/>
            <person name="Silar P."/>
            <person name="Natvig D."/>
            <person name="Lalanne C."/>
            <person name="Gautier V."/>
            <person name="Ament-Velasquez S.L."/>
            <person name="Kruys A."/>
            <person name="Hutchinson M.I."/>
            <person name="Powell A.J."/>
            <person name="Barry K."/>
            <person name="Miller A.N."/>
            <person name="Grigoriev I.V."/>
            <person name="Debuchy R."/>
            <person name="Gladieux P."/>
            <person name="Thoren M.H."/>
            <person name="Johannesson H."/>
        </authorList>
    </citation>
    <scope>NUCLEOTIDE SEQUENCE</scope>
    <source>
        <strain evidence="2">CBS 314.62</strain>
    </source>
</reference>
<dbReference type="Proteomes" id="UP001270362">
    <property type="component" value="Unassembled WGS sequence"/>
</dbReference>
<proteinExistence type="predicted"/>
<keyword evidence="3" id="KW-1185">Reference proteome</keyword>
<accession>A0AAE1CH17</accession>
<protein>
    <submittedName>
        <fullName evidence="2">Uncharacterized protein</fullName>
    </submittedName>
</protein>
<sequence length="276" mass="30029">MNTVLLSLGLKQLTYREIKPKASMTDNDAAIAAGFHFFIIGIDNKNETRVVMDYLFGTPKQQAPVQPGPEKPDTPAGPKKPDTPSDPPKPSSEKRSQAGEIEMTPLKKREYHAPSMMAPSQASTADTGPFSDDDHGTHGGFHPTGKTVFDDGDTGDEKPSAKQHVRTNPASQVQPGVDPVVGPVDKPVVDPKVDPKPGPIVKPDDKTAVTKKGLGRRKYPGQVAPYKTQQNILTISNLGLEYSNNTILPAPRRQVRDWTRGSVSDRALPQHYLWEG</sequence>
<feature type="region of interest" description="Disordered" evidence="1">
    <location>
        <begin position="59"/>
        <end position="206"/>
    </location>
</feature>
<evidence type="ECO:0000313" key="2">
    <source>
        <dbReference type="EMBL" id="KAK3694272.1"/>
    </source>
</evidence>
<name>A0AAE1CH17_9PEZI</name>
<dbReference type="EMBL" id="JAULSO010000001">
    <property type="protein sequence ID" value="KAK3694272.1"/>
    <property type="molecule type" value="Genomic_DNA"/>
</dbReference>
<feature type="compositionally biased region" description="Low complexity" evidence="1">
    <location>
        <begin position="175"/>
        <end position="186"/>
    </location>
</feature>
<dbReference type="AlphaFoldDB" id="A0AAE1CH17"/>
<evidence type="ECO:0000313" key="3">
    <source>
        <dbReference type="Proteomes" id="UP001270362"/>
    </source>
</evidence>